<evidence type="ECO:0000256" key="2">
    <source>
        <dbReference type="ARBA" id="ARBA00012175"/>
    </source>
</evidence>
<evidence type="ECO:0000256" key="6">
    <source>
        <dbReference type="ARBA" id="ARBA00023004"/>
    </source>
</evidence>
<comment type="caution">
    <text evidence="8">The sequence shown here is derived from an EMBL/GenBank/DDBJ whole genome shotgun (WGS) entry which is preliminary data.</text>
</comment>
<dbReference type="CDD" id="cd00487">
    <property type="entry name" value="Pep_deformylase"/>
    <property type="match status" value="1"/>
</dbReference>
<dbReference type="NCBIfam" id="TIGR00079">
    <property type="entry name" value="pept_deformyl"/>
    <property type="match status" value="1"/>
</dbReference>
<comment type="function">
    <text evidence="7">Removes the formyl group from the N-terminal Met of newly synthesized proteins.</text>
</comment>
<dbReference type="OMA" id="VCIQHEI"/>
<dbReference type="SUPFAM" id="SSF56420">
    <property type="entry name" value="Peptide deformylase"/>
    <property type="match status" value="1"/>
</dbReference>
<evidence type="ECO:0000313" key="9">
    <source>
        <dbReference type="Proteomes" id="UP000195012"/>
    </source>
</evidence>
<evidence type="ECO:0000256" key="1">
    <source>
        <dbReference type="ARBA" id="ARBA00010759"/>
    </source>
</evidence>
<dbReference type="GO" id="GO:0042586">
    <property type="term" value="F:peptide deformylase activity"/>
    <property type="evidence" value="ECO:0007669"/>
    <property type="project" value="UniProtKB-EC"/>
</dbReference>
<evidence type="ECO:0000256" key="3">
    <source>
        <dbReference type="ARBA" id="ARBA00022723"/>
    </source>
</evidence>
<dbReference type="GO" id="GO:0006412">
    <property type="term" value="P:translation"/>
    <property type="evidence" value="ECO:0007669"/>
    <property type="project" value="UniProtKB-KW"/>
</dbReference>
<dbReference type="GO" id="GO:0046872">
    <property type="term" value="F:metal ion binding"/>
    <property type="evidence" value="ECO:0007669"/>
    <property type="project" value="UniProtKB-KW"/>
</dbReference>
<dbReference type="HAMAP" id="MF_00163">
    <property type="entry name" value="Pep_deformylase"/>
    <property type="match status" value="1"/>
</dbReference>
<organism evidence="8 9">
    <name type="scientific">Plasmodium knowlesi</name>
    <dbReference type="NCBI Taxonomy" id="5850"/>
    <lineage>
        <taxon>Eukaryota</taxon>
        <taxon>Sar</taxon>
        <taxon>Alveolata</taxon>
        <taxon>Apicomplexa</taxon>
        <taxon>Aconoidasida</taxon>
        <taxon>Haemosporida</taxon>
        <taxon>Plasmodiidae</taxon>
        <taxon>Plasmodium</taxon>
        <taxon>Plasmodium (Plasmodium)</taxon>
    </lineage>
</organism>
<dbReference type="FunFam" id="3.90.45.10:FF:000005">
    <property type="entry name" value="Peptide deformylase"/>
    <property type="match status" value="1"/>
</dbReference>
<evidence type="ECO:0000256" key="5">
    <source>
        <dbReference type="ARBA" id="ARBA00022917"/>
    </source>
</evidence>
<dbReference type="eggNOG" id="KOG3137">
    <property type="taxonomic scope" value="Eukaryota"/>
</dbReference>
<dbReference type="InterPro" id="IPR036821">
    <property type="entry name" value="Peptide_deformylase_sf"/>
</dbReference>
<dbReference type="OrthoDB" id="276063at2759"/>
<comment type="catalytic activity">
    <reaction evidence="7">
        <text>N-terminal N-formyl-L-methionyl-[peptide] + H2O = N-terminal L-methionyl-[peptide] + formate</text>
        <dbReference type="Rhea" id="RHEA:24420"/>
        <dbReference type="Rhea" id="RHEA-COMP:10639"/>
        <dbReference type="Rhea" id="RHEA-COMP:10640"/>
        <dbReference type="ChEBI" id="CHEBI:15377"/>
        <dbReference type="ChEBI" id="CHEBI:15740"/>
        <dbReference type="ChEBI" id="CHEBI:49298"/>
        <dbReference type="ChEBI" id="CHEBI:64731"/>
        <dbReference type="EC" id="3.5.1.88"/>
    </reaction>
</comment>
<keyword evidence="5 7" id="KW-0648">Protein biosynthesis</keyword>
<dbReference type="Pfam" id="PF01327">
    <property type="entry name" value="Pep_deformylase"/>
    <property type="match status" value="1"/>
</dbReference>
<dbReference type="Gene3D" id="3.90.45.10">
    <property type="entry name" value="Peptide deformylase"/>
    <property type="match status" value="1"/>
</dbReference>
<comment type="similarity">
    <text evidence="1 7">Belongs to the polypeptide deformylase family.</text>
</comment>
<dbReference type="VEuPathDB" id="PlasmoDB:PKNH_0705700"/>
<proteinExistence type="inferred from homology"/>
<evidence type="ECO:0000256" key="4">
    <source>
        <dbReference type="ARBA" id="ARBA00022801"/>
    </source>
</evidence>
<dbReference type="VEuPathDB" id="PlasmoDB:PKA1H_070010600"/>
<dbReference type="PANTHER" id="PTHR10458">
    <property type="entry name" value="PEPTIDE DEFORMYLASE"/>
    <property type="match status" value="1"/>
</dbReference>
<name>A0A1Y3DQY4_PLAKN</name>
<dbReference type="EC" id="3.5.1.88" evidence="2 7"/>
<protein>
    <recommendedName>
        <fullName evidence="2 7">Peptide deformylase</fullName>
        <ecNumber evidence="2 7">3.5.1.88</ecNumber>
    </recommendedName>
</protein>
<accession>A0A1Y3DQY4</accession>
<keyword evidence="6" id="KW-0408">Iron</keyword>
<reference evidence="8 9" key="1">
    <citation type="submission" date="2017-05" db="EMBL/GenBank/DDBJ databases">
        <title>PacBio assembly of a Plasmodium knowlesi genome sequence with Hi-C correction and manual annotation of the SICAvar gene family.</title>
        <authorList>
            <person name="Lapp S.A."/>
            <person name="Geraldo J.A."/>
            <person name="Chien J.-T."/>
            <person name="Ay F."/>
            <person name="Pakala S.B."/>
            <person name="Batugedara G."/>
            <person name="Humphrey J.C."/>
            <person name="Debarry J.D."/>
            <person name="Le Roch K.G."/>
            <person name="Galinski M.R."/>
            <person name="Kissinger J.C."/>
        </authorList>
    </citation>
    <scope>NUCLEOTIDE SEQUENCE [LARGE SCALE GENOMIC DNA]</scope>
    <source>
        <strain evidence="9">Malayan Strain Pk1 (A+)</strain>
    </source>
</reference>
<dbReference type="NCBIfam" id="NF001159">
    <property type="entry name" value="PRK00150.1-3"/>
    <property type="match status" value="1"/>
</dbReference>
<evidence type="ECO:0000313" key="8">
    <source>
        <dbReference type="EMBL" id="OTN67231.1"/>
    </source>
</evidence>
<evidence type="ECO:0000256" key="7">
    <source>
        <dbReference type="RuleBase" id="RU362111"/>
    </source>
</evidence>
<keyword evidence="4 7" id="KW-0378">Hydrolase</keyword>
<keyword evidence="3 7" id="KW-0479">Metal-binding</keyword>
<dbReference type="EMBL" id="NETL01000020">
    <property type="protein sequence ID" value="OTN67231.1"/>
    <property type="molecule type" value="Genomic_DNA"/>
</dbReference>
<dbReference type="PRINTS" id="PR01576">
    <property type="entry name" value="PDEFORMYLASE"/>
</dbReference>
<gene>
    <name evidence="8" type="primary">PDF</name>
    <name evidence="8" type="ORF">PKNOH_S06407200</name>
</gene>
<sequence length="242" mass="27854">MAKSKGKWLALSLTIVATLAGYFLETCFAYVINQRPSLRLRRCTIGGREPSTTSLRMSTSQNEKDLKIVLYPDPVLRKKCNEVVNFDDNLRTLVRSMFNVMYESKGMGLAAPQVNISMRIIVWNALYEKKKKENERVFINPSIVEPSLIRSKLVEGCLSFPDIEGKVDRPRVVSISYYDLDGNKHLKILKGIHARIFQHEYDHLDGILFIDRFSQSEKHKVRAKLNEMIRTYRSNNEGEPAI</sequence>
<dbReference type="VEuPathDB" id="PlasmoDB:PKNOH_S06407200"/>
<dbReference type="Proteomes" id="UP000195012">
    <property type="component" value="Unassembled WGS sequence"/>
</dbReference>
<dbReference type="AlphaFoldDB" id="A0A1Y3DQY4"/>
<dbReference type="PANTHER" id="PTHR10458:SF22">
    <property type="entry name" value="PEPTIDE DEFORMYLASE"/>
    <property type="match status" value="1"/>
</dbReference>
<dbReference type="InterPro" id="IPR023635">
    <property type="entry name" value="Peptide_deformylase"/>
</dbReference>